<feature type="signal peptide" evidence="2">
    <location>
        <begin position="1"/>
        <end position="19"/>
    </location>
</feature>
<reference evidence="4" key="1">
    <citation type="submission" date="2022-11" db="UniProtKB">
        <authorList>
            <consortium name="WormBaseParasite"/>
        </authorList>
    </citation>
    <scope>IDENTIFICATION</scope>
</reference>
<feature type="region of interest" description="Disordered" evidence="1">
    <location>
        <begin position="51"/>
        <end position="81"/>
    </location>
</feature>
<keyword evidence="2" id="KW-0732">Signal</keyword>
<dbReference type="Proteomes" id="UP000887574">
    <property type="component" value="Unplaced"/>
</dbReference>
<evidence type="ECO:0000256" key="1">
    <source>
        <dbReference type="SAM" id="MobiDB-lite"/>
    </source>
</evidence>
<protein>
    <submittedName>
        <fullName evidence="4">Uncharacterized protein</fullName>
    </submittedName>
</protein>
<accession>A0A915CRP1</accession>
<sequence length="176" mass="18477">MKFVVLAVSFASIILVSLAEESPVGAGDGLKDAVVDATTLSTPNVTIVMHSEPVNSEQKVNNLSASKDKPEESVADKVSGAANDAKDAVNGAAKTAGQAVSDAAGSAAEKPPMAVQLPPYRSCQQFSWLLSLSTPATRLTHNQTSHFKLLSESLMLGDEEKKKTAKSSIEYIYIVA</sequence>
<feature type="compositionally biased region" description="Basic and acidic residues" evidence="1">
    <location>
        <begin position="66"/>
        <end position="75"/>
    </location>
</feature>
<evidence type="ECO:0000313" key="3">
    <source>
        <dbReference type="Proteomes" id="UP000887574"/>
    </source>
</evidence>
<dbReference type="WBParaSite" id="jg11897">
    <property type="protein sequence ID" value="jg11897"/>
    <property type="gene ID" value="jg11897"/>
</dbReference>
<feature type="compositionally biased region" description="Polar residues" evidence="1">
    <location>
        <begin position="53"/>
        <end position="65"/>
    </location>
</feature>
<organism evidence="3 4">
    <name type="scientific">Ditylenchus dipsaci</name>
    <dbReference type="NCBI Taxonomy" id="166011"/>
    <lineage>
        <taxon>Eukaryota</taxon>
        <taxon>Metazoa</taxon>
        <taxon>Ecdysozoa</taxon>
        <taxon>Nematoda</taxon>
        <taxon>Chromadorea</taxon>
        <taxon>Rhabditida</taxon>
        <taxon>Tylenchina</taxon>
        <taxon>Tylenchomorpha</taxon>
        <taxon>Sphaerularioidea</taxon>
        <taxon>Anguinidae</taxon>
        <taxon>Anguininae</taxon>
        <taxon>Ditylenchus</taxon>
    </lineage>
</organism>
<keyword evidence="3" id="KW-1185">Reference proteome</keyword>
<dbReference type="AlphaFoldDB" id="A0A915CRP1"/>
<evidence type="ECO:0000313" key="4">
    <source>
        <dbReference type="WBParaSite" id="jg11897"/>
    </source>
</evidence>
<evidence type="ECO:0000256" key="2">
    <source>
        <dbReference type="SAM" id="SignalP"/>
    </source>
</evidence>
<proteinExistence type="predicted"/>
<feature type="chain" id="PRO_5037287501" evidence="2">
    <location>
        <begin position="20"/>
        <end position="176"/>
    </location>
</feature>
<name>A0A915CRP1_9BILA</name>